<protein>
    <submittedName>
        <fullName evidence="1">Uncharacterized protein</fullName>
    </submittedName>
</protein>
<sequence>MAQSSCPRCGRDRFEMAVTKIQNARLPVTFIQCASCGTVVGTIEHLCAAELVQKLAKKLNVTLD</sequence>
<accession>A0A2X2T2U0</accession>
<reference evidence="1 2" key="1">
    <citation type="submission" date="2018-06" db="EMBL/GenBank/DDBJ databases">
        <authorList>
            <consortium name="Pathogen Informatics"/>
            <person name="Doyle S."/>
        </authorList>
    </citation>
    <scope>NUCLEOTIDE SEQUENCE [LARGE SCALE GENOMIC DNA]</scope>
    <source>
        <strain evidence="1 2">NCTC12120</strain>
    </source>
</reference>
<gene>
    <name evidence="1" type="ORF">NCTC12120_00477</name>
</gene>
<organism evidence="1 2">
    <name type="scientific">Cedecea neteri</name>
    <dbReference type="NCBI Taxonomy" id="158822"/>
    <lineage>
        <taxon>Bacteria</taxon>
        <taxon>Pseudomonadati</taxon>
        <taxon>Pseudomonadota</taxon>
        <taxon>Gammaproteobacteria</taxon>
        <taxon>Enterobacterales</taxon>
        <taxon>Enterobacteriaceae</taxon>
        <taxon>Cedecea</taxon>
    </lineage>
</organism>
<evidence type="ECO:0000313" key="2">
    <source>
        <dbReference type="Proteomes" id="UP000251197"/>
    </source>
</evidence>
<dbReference type="Proteomes" id="UP000251197">
    <property type="component" value="Unassembled WGS sequence"/>
</dbReference>
<proteinExistence type="predicted"/>
<name>A0A2X2T2U0_9ENTR</name>
<dbReference type="AlphaFoldDB" id="A0A2X2T2U0"/>
<evidence type="ECO:0000313" key="1">
    <source>
        <dbReference type="EMBL" id="SQA96717.1"/>
    </source>
</evidence>
<dbReference type="EMBL" id="UAVU01000003">
    <property type="protein sequence ID" value="SQA96717.1"/>
    <property type="molecule type" value="Genomic_DNA"/>
</dbReference>